<accession>A0A1F7IDB8</accession>
<keyword evidence="1" id="KW-1133">Transmembrane helix</keyword>
<reference evidence="2 3" key="1">
    <citation type="journal article" date="2016" name="Nat. Commun.">
        <title>Thousands of microbial genomes shed light on interconnected biogeochemical processes in an aquifer system.</title>
        <authorList>
            <person name="Anantharaman K."/>
            <person name="Brown C.T."/>
            <person name="Hug L.A."/>
            <person name="Sharon I."/>
            <person name="Castelle C.J."/>
            <person name="Probst A.J."/>
            <person name="Thomas B.C."/>
            <person name="Singh A."/>
            <person name="Wilkins M.J."/>
            <person name="Karaoz U."/>
            <person name="Brodie E.L."/>
            <person name="Williams K.H."/>
            <person name="Hubbard S.S."/>
            <person name="Banfield J.F."/>
        </authorList>
    </citation>
    <scope>NUCLEOTIDE SEQUENCE [LARGE SCALE GENOMIC DNA]</scope>
</reference>
<proteinExistence type="predicted"/>
<keyword evidence="1" id="KW-0472">Membrane</keyword>
<sequence>MDLAKQGKNSNFLTYLLSIFYLLNIFLILYLTKLGLDMGSIESTLKEFIRLRNLLFKSYAGVLIIIGVFYVLKHLSKDDLLKVVDVMIKNILLTTFSYSIAGYLLAFSRLFLK</sequence>
<evidence type="ECO:0000313" key="2">
    <source>
        <dbReference type="EMBL" id="OGK41369.1"/>
    </source>
</evidence>
<evidence type="ECO:0000256" key="1">
    <source>
        <dbReference type="SAM" id="Phobius"/>
    </source>
</evidence>
<organism evidence="2 3">
    <name type="scientific">Candidatus Roizmanbacteria bacterium RIFCSPLOWO2_01_FULL_35_13</name>
    <dbReference type="NCBI Taxonomy" id="1802055"/>
    <lineage>
        <taxon>Bacteria</taxon>
        <taxon>Candidatus Roizmaniibacteriota</taxon>
    </lineage>
</organism>
<dbReference type="Proteomes" id="UP000179270">
    <property type="component" value="Unassembled WGS sequence"/>
</dbReference>
<dbReference type="EMBL" id="MGAF01000019">
    <property type="protein sequence ID" value="OGK41369.1"/>
    <property type="molecule type" value="Genomic_DNA"/>
</dbReference>
<feature type="transmembrane region" description="Helical" evidence="1">
    <location>
        <begin position="91"/>
        <end position="112"/>
    </location>
</feature>
<evidence type="ECO:0000313" key="3">
    <source>
        <dbReference type="Proteomes" id="UP000179270"/>
    </source>
</evidence>
<feature type="transmembrane region" description="Helical" evidence="1">
    <location>
        <begin position="12"/>
        <end position="32"/>
    </location>
</feature>
<protein>
    <submittedName>
        <fullName evidence="2">Uncharacterized protein</fullName>
    </submittedName>
</protein>
<name>A0A1F7IDB8_9BACT</name>
<dbReference type="STRING" id="1802055.A3A74_03490"/>
<dbReference type="AlphaFoldDB" id="A0A1F7IDB8"/>
<feature type="transmembrane region" description="Helical" evidence="1">
    <location>
        <begin position="53"/>
        <end position="71"/>
    </location>
</feature>
<keyword evidence="1" id="KW-0812">Transmembrane</keyword>
<gene>
    <name evidence="2" type="ORF">A3A74_03490</name>
</gene>
<comment type="caution">
    <text evidence="2">The sequence shown here is derived from an EMBL/GenBank/DDBJ whole genome shotgun (WGS) entry which is preliminary data.</text>
</comment>